<evidence type="ECO:0000313" key="3">
    <source>
        <dbReference type="Proteomes" id="UP000189452"/>
    </source>
</evidence>
<reference evidence="2 3" key="1">
    <citation type="submission" date="2016-04" db="EMBL/GenBank/DDBJ databases">
        <authorList>
            <person name="Bigi M."/>
            <person name="Bigi F."/>
            <person name="Soria M.A."/>
        </authorList>
    </citation>
    <scope>NUCLEOTIDE SEQUENCE [LARGE SCALE GENOMIC DNA]</scope>
    <source>
        <strain evidence="2 3">6548</strain>
    </source>
</reference>
<organism evidence="2 3">
    <name type="scientific">Mycobacterium tuberculosis</name>
    <dbReference type="NCBI Taxonomy" id="1773"/>
    <lineage>
        <taxon>Bacteria</taxon>
        <taxon>Bacillati</taxon>
        <taxon>Actinomycetota</taxon>
        <taxon>Actinomycetes</taxon>
        <taxon>Mycobacteriales</taxon>
        <taxon>Mycobacteriaceae</taxon>
        <taxon>Mycobacterium</taxon>
        <taxon>Mycobacterium tuberculosis complex</taxon>
    </lineage>
</organism>
<evidence type="ECO:0000313" key="2">
    <source>
        <dbReference type="EMBL" id="OMH59351.1"/>
    </source>
</evidence>
<feature type="compositionally biased region" description="Basic and acidic residues" evidence="1">
    <location>
        <begin position="104"/>
        <end position="116"/>
    </location>
</feature>
<name>A0AA44LLZ2_MYCTX</name>
<protein>
    <submittedName>
        <fullName evidence="2">Uncharacterized protein</fullName>
    </submittedName>
</protein>
<proteinExistence type="predicted"/>
<dbReference type="AlphaFoldDB" id="A0AA44LLZ2"/>
<dbReference type="Proteomes" id="UP000189452">
    <property type="component" value="Chromosome"/>
</dbReference>
<dbReference type="EMBL" id="LWDQ01000001">
    <property type="protein sequence ID" value="OMH59351.1"/>
    <property type="molecule type" value="Genomic_DNA"/>
</dbReference>
<sequence length="233" mass="27168">MVLQRGRHWRPGHCAGIAADAGVARRARRRRRRVRGCGASHPVRPGRGPASARTCGRRGRRTGQNRLTRHRSASWRRIGQRILDPGHANDGSTDHTIPGSTSQDRPKRNQRSSDRYHRSRNGGYRYRCARYRYRSAGDWYRCARYRYRCARDRYRCARDWYRCADGHRCSCRHWPRRDERNTSHVSKCGTARSRGCRSTGSHRVAGGYRRVARHALDARVATRHQRVSRRVRA</sequence>
<feature type="compositionally biased region" description="Polar residues" evidence="1">
    <location>
        <begin position="90"/>
        <end position="103"/>
    </location>
</feature>
<accession>A0AA44LLZ2</accession>
<evidence type="ECO:0000256" key="1">
    <source>
        <dbReference type="SAM" id="MobiDB-lite"/>
    </source>
</evidence>
<feature type="compositionally biased region" description="Basic residues" evidence="1">
    <location>
        <begin position="25"/>
        <end position="35"/>
    </location>
</feature>
<feature type="compositionally biased region" description="Basic residues" evidence="1">
    <location>
        <begin position="55"/>
        <end position="74"/>
    </location>
</feature>
<comment type="caution">
    <text evidence="2">The sequence shown here is derived from an EMBL/GenBank/DDBJ whole genome shotgun (WGS) entry which is preliminary data.</text>
</comment>
<reference evidence="2 3" key="2">
    <citation type="submission" date="2017-02" db="EMBL/GenBank/DDBJ databases">
        <title>Protein polymorphisms may explain contrasting epidemiological fitness of two variants of a multidrug-resistant Mycobacterium tuberculosis strain.</title>
        <authorList>
            <person name="Bigi M.M."/>
            <person name="Lopez B."/>
            <person name="Blanco F.C."/>
            <person name="Sasiain M.C."/>
            <person name="De La Barrera S."/>
            <person name="Ritacco V."/>
            <person name="Bigi F."/>
            <person name="Soria M.A."/>
        </authorList>
    </citation>
    <scope>NUCLEOTIDE SEQUENCE [LARGE SCALE GENOMIC DNA]</scope>
    <source>
        <strain evidence="2 3">6548</strain>
    </source>
</reference>
<gene>
    <name evidence="2" type="ORF">A4S10_01518</name>
</gene>
<feature type="region of interest" description="Disordered" evidence="1">
    <location>
        <begin position="25"/>
        <end position="119"/>
    </location>
</feature>